<dbReference type="PANTHER" id="PTHR46353">
    <property type="entry name" value="ZINC FINGER PROTEIN 5"/>
    <property type="match status" value="1"/>
</dbReference>
<dbReference type="EMBL" id="JAHRHJ020000010">
    <property type="protein sequence ID" value="KAH9298692.1"/>
    <property type="molecule type" value="Genomic_DNA"/>
</dbReference>
<evidence type="ECO:0000259" key="3">
    <source>
        <dbReference type="PROSITE" id="PS50157"/>
    </source>
</evidence>
<keyword evidence="5" id="KW-1185">Reference proteome</keyword>
<dbReference type="AlphaFoldDB" id="A0AA38FEE8"/>
<dbReference type="PANTHER" id="PTHR46353:SF23">
    <property type="entry name" value="C2H2 ZINC FINGER-CONTAINING PROTEIN-RELATED"/>
    <property type="match status" value="1"/>
</dbReference>
<dbReference type="GO" id="GO:0003700">
    <property type="term" value="F:DNA-binding transcription factor activity"/>
    <property type="evidence" value="ECO:0007669"/>
    <property type="project" value="TreeGrafter"/>
</dbReference>
<sequence>MTKLVDSCLTLGRLQCLSEDGGDENETGFSMFTSSKRQKDHHGVGNTSPKENGNGLGDGDGDGDGDCHLSERICFTHYSNNNLTESSMGEEIAQHGGSSVEKLDQGSDGVTDESGSGPERPPKVKPPLKLFGYEVKQICEGSDGDTQLMNKKHKVHKTQEKSESGDVDVNKASIGSNCSGSAAPESRKYECQYCCREFANSQALGGHQNAHKKERQQAKRAQIQASRNSRNCSGNTNLYGLHRFPGSALLSPHSSRIYEASMPIIQPIPTVFGYNTQHPTVFGAGAAINQRSAFIRPHNNPMFYVSPQCQEFPSGFSIGSPAIMSYGHGHGHNTYSFQSPSSSSANFPQVALPFQSRHLNNMVLNVVSDAGSHHKQHNNNAGFLHEHEHDAEHGLDLHLGLATFSNP</sequence>
<dbReference type="GO" id="GO:0000976">
    <property type="term" value="F:transcription cis-regulatory region binding"/>
    <property type="evidence" value="ECO:0007669"/>
    <property type="project" value="TreeGrafter"/>
</dbReference>
<accession>A0AA38FEE8</accession>
<evidence type="ECO:0000313" key="4">
    <source>
        <dbReference type="EMBL" id="KAH9298692.1"/>
    </source>
</evidence>
<reference evidence="4 5" key="1">
    <citation type="journal article" date="2021" name="Nat. Plants">
        <title>The Taxus genome provides insights into paclitaxel biosynthesis.</title>
        <authorList>
            <person name="Xiong X."/>
            <person name="Gou J."/>
            <person name="Liao Q."/>
            <person name="Li Y."/>
            <person name="Zhou Q."/>
            <person name="Bi G."/>
            <person name="Li C."/>
            <person name="Du R."/>
            <person name="Wang X."/>
            <person name="Sun T."/>
            <person name="Guo L."/>
            <person name="Liang H."/>
            <person name="Lu P."/>
            <person name="Wu Y."/>
            <person name="Zhang Z."/>
            <person name="Ro D.K."/>
            <person name="Shang Y."/>
            <person name="Huang S."/>
            <person name="Yan J."/>
        </authorList>
    </citation>
    <scope>NUCLEOTIDE SEQUENCE [LARGE SCALE GENOMIC DNA]</scope>
    <source>
        <strain evidence="4">Ta-2019</strain>
    </source>
</reference>
<comment type="caution">
    <text evidence="4">The sequence shown here is derived from an EMBL/GenBank/DDBJ whole genome shotgun (WGS) entry which is preliminary data.</text>
</comment>
<dbReference type="InterPro" id="IPR013087">
    <property type="entry name" value="Znf_C2H2_type"/>
</dbReference>
<organism evidence="4 5">
    <name type="scientific">Taxus chinensis</name>
    <name type="common">Chinese yew</name>
    <name type="synonym">Taxus wallichiana var. chinensis</name>
    <dbReference type="NCBI Taxonomy" id="29808"/>
    <lineage>
        <taxon>Eukaryota</taxon>
        <taxon>Viridiplantae</taxon>
        <taxon>Streptophyta</taxon>
        <taxon>Embryophyta</taxon>
        <taxon>Tracheophyta</taxon>
        <taxon>Spermatophyta</taxon>
        <taxon>Pinopsida</taxon>
        <taxon>Pinidae</taxon>
        <taxon>Conifers II</taxon>
        <taxon>Cupressales</taxon>
        <taxon>Taxaceae</taxon>
        <taxon>Taxus</taxon>
    </lineage>
</organism>
<dbReference type="PROSITE" id="PS00028">
    <property type="entry name" value="ZINC_FINGER_C2H2_1"/>
    <property type="match status" value="1"/>
</dbReference>
<keyword evidence="1" id="KW-0863">Zinc-finger</keyword>
<dbReference type="Gene3D" id="3.30.160.60">
    <property type="entry name" value="Classic Zinc Finger"/>
    <property type="match status" value="1"/>
</dbReference>
<dbReference type="GO" id="GO:0010090">
    <property type="term" value="P:trichome morphogenesis"/>
    <property type="evidence" value="ECO:0007669"/>
    <property type="project" value="InterPro"/>
</dbReference>
<dbReference type="GO" id="GO:0005634">
    <property type="term" value="C:nucleus"/>
    <property type="evidence" value="ECO:0007669"/>
    <property type="project" value="TreeGrafter"/>
</dbReference>
<dbReference type="GO" id="GO:0008270">
    <property type="term" value="F:zinc ion binding"/>
    <property type="evidence" value="ECO:0007669"/>
    <property type="project" value="UniProtKB-KW"/>
</dbReference>
<gene>
    <name evidence="4" type="ORF">KI387_030374</name>
</gene>
<dbReference type="GO" id="GO:0009736">
    <property type="term" value="P:cytokinin-activated signaling pathway"/>
    <property type="evidence" value="ECO:0007669"/>
    <property type="project" value="TreeGrafter"/>
</dbReference>
<dbReference type="Proteomes" id="UP000824469">
    <property type="component" value="Unassembled WGS sequence"/>
</dbReference>
<feature type="region of interest" description="Disordered" evidence="2">
    <location>
        <begin position="90"/>
        <end position="127"/>
    </location>
</feature>
<dbReference type="InterPro" id="IPR044299">
    <property type="entry name" value="GIS3/ZFP5/ZFP6"/>
</dbReference>
<feature type="region of interest" description="Disordered" evidence="2">
    <location>
        <begin position="19"/>
        <end position="63"/>
    </location>
</feature>
<dbReference type="InterPro" id="IPR036236">
    <property type="entry name" value="Znf_C2H2_sf"/>
</dbReference>
<dbReference type="OMA" id="SERICFT"/>
<dbReference type="PROSITE" id="PS50157">
    <property type="entry name" value="ZINC_FINGER_C2H2_2"/>
    <property type="match status" value="1"/>
</dbReference>
<evidence type="ECO:0000256" key="2">
    <source>
        <dbReference type="SAM" id="MobiDB-lite"/>
    </source>
</evidence>
<keyword evidence="1" id="KW-0862">Zinc</keyword>
<dbReference type="SUPFAM" id="SSF57667">
    <property type="entry name" value="beta-beta-alpha zinc fingers"/>
    <property type="match status" value="1"/>
</dbReference>
<name>A0AA38FEE8_TAXCH</name>
<keyword evidence="1" id="KW-0479">Metal-binding</keyword>
<evidence type="ECO:0000313" key="5">
    <source>
        <dbReference type="Proteomes" id="UP000824469"/>
    </source>
</evidence>
<proteinExistence type="predicted"/>
<dbReference type="GO" id="GO:0009740">
    <property type="term" value="P:gibberellic acid mediated signaling pathway"/>
    <property type="evidence" value="ECO:0007669"/>
    <property type="project" value="TreeGrafter"/>
</dbReference>
<protein>
    <recommendedName>
        <fullName evidence="3">C2H2-type domain-containing protein</fullName>
    </recommendedName>
</protein>
<feature type="domain" description="C2H2-type" evidence="3">
    <location>
        <begin position="189"/>
        <end position="216"/>
    </location>
</feature>
<evidence type="ECO:0000256" key="1">
    <source>
        <dbReference type="PROSITE-ProRule" id="PRU00042"/>
    </source>
</evidence>